<reference evidence="1" key="1">
    <citation type="journal article" date="2021" name="Genome Biol. Evol.">
        <title>A High-Quality Reference Genome for a Parasitic Bivalve with Doubly Uniparental Inheritance (Bivalvia: Unionida).</title>
        <authorList>
            <person name="Smith C.H."/>
        </authorList>
    </citation>
    <scope>NUCLEOTIDE SEQUENCE</scope>
    <source>
        <strain evidence="1">CHS0354</strain>
    </source>
</reference>
<dbReference type="EMBL" id="JAEAOA010000557">
    <property type="protein sequence ID" value="KAK3577293.1"/>
    <property type="molecule type" value="Genomic_DNA"/>
</dbReference>
<keyword evidence="2" id="KW-1185">Reference proteome</keyword>
<reference evidence="1" key="3">
    <citation type="submission" date="2023-05" db="EMBL/GenBank/DDBJ databases">
        <authorList>
            <person name="Smith C.H."/>
        </authorList>
    </citation>
    <scope>NUCLEOTIDE SEQUENCE</scope>
    <source>
        <strain evidence="1">CHS0354</strain>
        <tissue evidence="1">Mantle</tissue>
    </source>
</reference>
<proteinExistence type="predicted"/>
<protein>
    <submittedName>
        <fullName evidence="1">Uncharacterized protein</fullName>
    </submittedName>
</protein>
<dbReference type="Proteomes" id="UP001195483">
    <property type="component" value="Unassembled WGS sequence"/>
</dbReference>
<evidence type="ECO:0000313" key="1">
    <source>
        <dbReference type="EMBL" id="KAK3577293.1"/>
    </source>
</evidence>
<comment type="caution">
    <text evidence="1">The sequence shown here is derived from an EMBL/GenBank/DDBJ whole genome shotgun (WGS) entry which is preliminary data.</text>
</comment>
<name>A0AAE0RPS9_9BIVA</name>
<gene>
    <name evidence="1" type="ORF">CHS0354_008385</name>
</gene>
<accession>A0AAE0RPS9</accession>
<evidence type="ECO:0000313" key="2">
    <source>
        <dbReference type="Proteomes" id="UP001195483"/>
    </source>
</evidence>
<sequence length="139" mass="15779">MYNFNRRHLSECEAGKDSFGQLMITCPKLNGLNEFCSACKNIPFCKNKRKAEDYDDCILHDIEASDENLITPVETPSLKLEQDGMVAQTPDVMLTANVDTGPDKLVKVITFNGAPERCNSLLESQLRNNKKWKDPRLRE</sequence>
<reference evidence="1" key="2">
    <citation type="journal article" date="2021" name="Genome Biol. Evol.">
        <title>Developing a high-quality reference genome for a parasitic bivalve with doubly uniparental inheritance (Bivalvia: Unionida).</title>
        <authorList>
            <person name="Smith C.H."/>
        </authorList>
    </citation>
    <scope>NUCLEOTIDE SEQUENCE</scope>
    <source>
        <strain evidence="1">CHS0354</strain>
        <tissue evidence="1">Mantle</tissue>
    </source>
</reference>
<dbReference type="AlphaFoldDB" id="A0AAE0RPS9"/>
<organism evidence="1 2">
    <name type="scientific">Potamilus streckersoni</name>
    <dbReference type="NCBI Taxonomy" id="2493646"/>
    <lineage>
        <taxon>Eukaryota</taxon>
        <taxon>Metazoa</taxon>
        <taxon>Spiralia</taxon>
        <taxon>Lophotrochozoa</taxon>
        <taxon>Mollusca</taxon>
        <taxon>Bivalvia</taxon>
        <taxon>Autobranchia</taxon>
        <taxon>Heteroconchia</taxon>
        <taxon>Palaeoheterodonta</taxon>
        <taxon>Unionida</taxon>
        <taxon>Unionoidea</taxon>
        <taxon>Unionidae</taxon>
        <taxon>Ambleminae</taxon>
        <taxon>Lampsilini</taxon>
        <taxon>Potamilus</taxon>
    </lineage>
</organism>